<organism evidence="1">
    <name type="scientific">Rhizophora mucronata</name>
    <name type="common">Asiatic mangrove</name>
    <dbReference type="NCBI Taxonomy" id="61149"/>
    <lineage>
        <taxon>Eukaryota</taxon>
        <taxon>Viridiplantae</taxon>
        <taxon>Streptophyta</taxon>
        <taxon>Embryophyta</taxon>
        <taxon>Tracheophyta</taxon>
        <taxon>Spermatophyta</taxon>
        <taxon>Magnoliopsida</taxon>
        <taxon>eudicotyledons</taxon>
        <taxon>Gunneridae</taxon>
        <taxon>Pentapetalae</taxon>
        <taxon>rosids</taxon>
        <taxon>fabids</taxon>
        <taxon>Malpighiales</taxon>
        <taxon>Rhizophoraceae</taxon>
        <taxon>Rhizophora</taxon>
    </lineage>
</organism>
<evidence type="ECO:0000313" key="1">
    <source>
        <dbReference type="EMBL" id="MBX05538.1"/>
    </source>
</evidence>
<name>A0A2P2KII8_RHIMU</name>
<dbReference type="EMBL" id="GGEC01025054">
    <property type="protein sequence ID" value="MBX05538.1"/>
    <property type="molecule type" value="Transcribed_RNA"/>
</dbReference>
<proteinExistence type="predicted"/>
<sequence length="25" mass="3048">MPSLNWMPELQHLHIPLRVHTKKKL</sequence>
<dbReference type="AlphaFoldDB" id="A0A2P2KII8"/>
<accession>A0A2P2KII8</accession>
<protein>
    <submittedName>
        <fullName evidence="1">Plant UBX domain-containing protein 11 isoform X2</fullName>
    </submittedName>
</protein>
<reference evidence="1" key="1">
    <citation type="submission" date="2018-02" db="EMBL/GenBank/DDBJ databases">
        <title>Rhizophora mucronata_Transcriptome.</title>
        <authorList>
            <person name="Meera S.P."/>
            <person name="Sreeshan A."/>
            <person name="Augustine A."/>
        </authorList>
    </citation>
    <scope>NUCLEOTIDE SEQUENCE</scope>
    <source>
        <tissue evidence="1">Leaf</tissue>
    </source>
</reference>